<dbReference type="KEGG" id="phu:Phum_PHUM011410"/>
<dbReference type="OrthoDB" id="6349457at2759"/>
<name>E0V9G6_PEDHC</name>
<dbReference type="EMBL" id="AAZO01000135">
    <property type="status" value="NOT_ANNOTATED_CDS"/>
    <property type="molecule type" value="Genomic_DNA"/>
</dbReference>
<protein>
    <submittedName>
        <fullName evidence="2 3">Uncharacterized protein</fullName>
    </submittedName>
</protein>
<dbReference type="InParanoid" id="E0V9G6"/>
<reference evidence="2" key="1">
    <citation type="submission" date="2007-04" db="EMBL/GenBank/DDBJ databases">
        <title>Annotation of Pediculus humanus corporis strain USDA.</title>
        <authorList>
            <person name="Kirkness E."/>
            <person name="Hannick L."/>
            <person name="Hass B."/>
            <person name="Bruggner R."/>
            <person name="Lawson D."/>
            <person name="Bidwell S."/>
            <person name="Joardar V."/>
            <person name="Caler E."/>
            <person name="Walenz B."/>
            <person name="Inman J."/>
            <person name="Schobel S."/>
            <person name="Galinsky K."/>
            <person name="Amedeo P."/>
            <person name="Strausberg R."/>
        </authorList>
    </citation>
    <scope>NUCLEOTIDE SEQUENCE</scope>
    <source>
        <strain evidence="2">USDA</strain>
    </source>
</reference>
<feature type="compositionally biased region" description="Polar residues" evidence="1">
    <location>
        <begin position="301"/>
        <end position="313"/>
    </location>
</feature>
<dbReference type="AlphaFoldDB" id="E0V9G6"/>
<dbReference type="GeneID" id="8233720"/>
<keyword evidence="4" id="KW-1185">Reference proteome</keyword>
<dbReference type="VEuPathDB" id="VectorBase:PHUM011410"/>
<dbReference type="PANTHER" id="PTHR10773">
    <property type="entry name" value="DNA-DIRECTED RNA POLYMERASES I, II, AND III SUBUNIT RPABC2"/>
    <property type="match status" value="1"/>
</dbReference>
<dbReference type="EnsemblMetazoa" id="PHUM011410-RA">
    <property type="protein sequence ID" value="PHUM011410-PA"/>
    <property type="gene ID" value="PHUM011410"/>
</dbReference>
<dbReference type="PANTHER" id="PTHR10773:SF19">
    <property type="match status" value="1"/>
</dbReference>
<gene>
    <name evidence="3" type="primary">8233720</name>
    <name evidence="2" type="ORF">Phum_PHUM011410</name>
</gene>
<feature type="compositionally biased region" description="Basic and acidic residues" evidence="1">
    <location>
        <begin position="1"/>
        <end position="11"/>
    </location>
</feature>
<dbReference type="CTD" id="8233720"/>
<reference evidence="2" key="2">
    <citation type="submission" date="2007-04" db="EMBL/GenBank/DDBJ databases">
        <title>The genome of the human body louse.</title>
        <authorList>
            <consortium name="The Human Body Louse Genome Consortium"/>
            <person name="Kirkness E."/>
            <person name="Walenz B."/>
            <person name="Hass B."/>
            <person name="Bruggner R."/>
            <person name="Strausberg R."/>
        </authorList>
    </citation>
    <scope>NUCLEOTIDE SEQUENCE</scope>
    <source>
        <strain evidence="2">USDA</strain>
    </source>
</reference>
<dbReference type="EMBL" id="DS234993">
    <property type="protein sequence ID" value="EEB10022.1"/>
    <property type="molecule type" value="Genomic_DNA"/>
</dbReference>
<evidence type="ECO:0000313" key="3">
    <source>
        <dbReference type="EnsemblMetazoa" id="PHUM011410-PA"/>
    </source>
</evidence>
<evidence type="ECO:0000256" key="1">
    <source>
        <dbReference type="SAM" id="MobiDB-lite"/>
    </source>
</evidence>
<feature type="region of interest" description="Disordered" evidence="1">
    <location>
        <begin position="292"/>
        <end position="313"/>
    </location>
</feature>
<sequence>MADVVQEEKPKTQKKRTRNPDGWKRVKQKRARIAGKEYLNVRGNYVAPRKIGPDCQCKLMCYKHVDESMRKMIFEGFYDLKSYDEQNAYLFGLIRKHDIKRKTKPLSARRTCTYKYYLRFRGREINVCKVAFARIHAISAKKIRGLCEKLDQNILFPKDGRGKHSNRPQKIQPETQELIKRHLYSLLRSPDVRDYFKEDKNHPASTELNITKLYKHFLQTYDPEALIPNSTHINACYTPKVKMWLYRHIFHQEFKTKDYQLLKKKVETGYRSNSDLADYTLQDKIFTKKTKRKATKPQKKLNNVQENCDSMSSTSTGVQTIVQKFYPRTENAPAVIHLPMDVSFTSFTQDGRPAQLIDTTNRNQVILDTGNRNQTATIQTVNRNQVMIAEAVNRNQVMIADTTNRNPTLNLQKINYTIQDIHGNQQGGGSHNYQIFQAETYHPNVLSQHTDHPIYHIDKGAGELISLRPIRIAGDYDKVIDSFNDNRLFFIEYRVRCGKFEYGLKSLL</sequence>
<evidence type="ECO:0000313" key="4">
    <source>
        <dbReference type="Proteomes" id="UP000009046"/>
    </source>
</evidence>
<accession>E0V9G6</accession>
<dbReference type="HOGENOM" id="CLU_536710_0_0_1"/>
<dbReference type="Proteomes" id="UP000009046">
    <property type="component" value="Unassembled WGS sequence"/>
</dbReference>
<evidence type="ECO:0000313" key="2">
    <source>
        <dbReference type="EMBL" id="EEB10022.1"/>
    </source>
</evidence>
<dbReference type="eggNOG" id="ENOG502SJTH">
    <property type="taxonomic scope" value="Eukaryota"/>
</dbReference>
<organism>
    <name type="scientific">Pediculus humanus subsp. corporis</name>
    <name type="common">Body louse</name>
    <dbReference type="NCBI Taxonomy" id="121224"/>
    <lineage>
        <taxon>Eukaryota</taxon>
        <taxon>Metazoa</taxon>
        <taxon>Ecdysozoa</taxon>
        <taxon>Arthropoda</taxon>
        <taxon>Hexapoda</taxon>
        <taxon>Insecta</taxon>
        <taxon>Pterygota</taxon>
        <taxon>Neoptera</taxon>
        <taxon>Paraneoptera</taxon>
        <taxon>Psocodea</taxon>
        <taxon>Troctomorpha</taxon>
        <taxon>Phthiraptera</taxon>
        <taxon>Anoplura</taxon>
        <taxon>Pediculidae</taxon>
        <taxon>Pediculus</taxon>
    </lineage>
</organism>
<reference evidence="3" key="3">
    <citation type="submission" date="2021-02" db="UniProtKB">
        <authorList>
            <consortium name="EnsemblMetazoa"/>
        </authorList>
    </citation>
    <scope>IDENTIFICATION</scope>
    <source>
        <strain evidence="3">USDA</strain>
    </source>
</reference>
<proteinExistence type="predicted"/>
<dbReference type="RefSeq" id="XP_002422760.1">
    <property type="nucleotide sequence ID" value="XM_002422715.1"/>
</dbReference>
<feature type="region of interest" description="Disordered" evidence="1">
    <location>
        <begin position="1"/>
        <end position="24"/>
    </location>
</feature>